<dbReference type="Proteomes" id="UP001328107">
    <property type="component" value="Unassembled WGS sequence"/>
</dbReference>
<dbReference type="EMBL" id="BTRK01000006">
    <property type="protein sequence ID" value="GMR58470.1"/>
    <property type="molecule type" value="Genomic_DNA"/>
</dbReference>
<evidence type="ECO:0000313" key="3">
    <source>
        <dbReference type="Proteomes" id="UP001328107"/>
    </source>
</evidence>
<feature type="domain" description="SKP1 component dimerisation" evidence="1">
    <location>
        <begin position="109"/>
        <end position="156"/>
    </location>
</feature>
<reference evidence="3" key="1">
    <citation type="submission" date="2022-10" db="EMBL/GenBank/DDBJ databases">
        <title>Genome assembly of Pristionchus species.</title>
        <authorList>
            <person name="Yoshida K."/>
            <person name="Sommer R.J."/>
        </authorList>
    </citation>
    <scope>NUCLEOTIDE SEQUENCE [LARGE SCALE GENOMIC DNA]</scope>
    <source>
        <strain evidence="3">RS5460</strain>
    </source>
</reference>
<dbReference type="PANTHER" id="PTHR11165">
    <property type="entry name" value="SKP1"/>
    <property type="match status" value="1"/>
</dbReference>
<name>A0AAN5IBW3_9BILA</name>
<feature type="non-terminal residue" evidence="2">
    <location>
        <position position="1"/>
    </location>
</feature>
<dbReference type="InterPro" id="IPR016897">
    <property type="entry name" value="SKP1"/>
</dbReference>
<dbReference type="AlphaFoldDB" id="A0AAN5IBW3"/>
<comment type="caution">
    <text evidence="2">The sequence shown here is derived from an EMBL/GenBank/DDBJ whole genome shotgun (WGS) entry which is preliminary data.</text>
</comment>
<organism evidence="2 3">
    <name type="scientific">Pristionchus mayeri</name>
    <dbReference type="NCBI Taxonomy" id="1317129"/>
    <lineage>
        <taxon>Eukaryota</taxon>
        <taxon>Metazoa</taxon>
        <taxon>Ecdysozoa</taxon>
        <taxon>Nematoda</taxon>
        <taxon>Chromadorea</taxon>
        <taxon>Rhabditida</taxon>
        <taxon>Rhabditina</taxon>
        <taxon>Diplogasteromorpha</taxon>
        <taxon>Diplogasteroidea</taxon>
        <taxon>Neodiplogasteridae</taxon>
        <taxon>Pristionchus</taxon>
    </lineage>
</organism>
<evidence type="ECO:0000259" key="1">
    <source>
        <dbReference type="Pfam" id="PF01466"/>
    </source>
</evidence>
<keyword evidence="3" id="KW-1185">Reference proteome</keyword>
<dbReference type="InterPro" id="IPR036296">
    <property type="entry name" value="SKP1-like_dim_sf"/>
</dbReference>
<dbReference type="InterPro" id="IPR011333">
    <property type="entry name" value="SKP1/BTB/POZ_sf"/>
</dbReference>
<protein>
    <recommendedName>
        <fullName evidence="1">SKP1 component dimerisation domain-containing protein</fullName>
    </recommendedName>
</protein>
<dbReference type="GO" id="GO:0006511">
    <property type="term" value="P:ubiquitin-dependent protein catabolic process"/>
    <property type="evidence" value="ECO:0007669"/>
    <property type="project" value="InterPro"/>
</dbReference>
<dbReference type="SUPFAM" id="SSF81382">
    <property type="entry name" value="Skp1 dimerisation domain-like"/>
    <property type="match status" value="1"/>
</dbReference>
<dbReference type="InterPro" id="IPR016072">
    <property type="entry name" value="Skp1_comp_dimer"/>
</dbReference>
<proteinExistence type="predicted"/>
<dbReference type="PIRSF" id="PIRSF028729">
    <property type="entry name" value="E3_ubiquit_lig_SCF_Skp"/>
    <property type="match status" value="1"/>
</dbReference>
<dbReference type="Gene3D" id="3.30.710.10">
    <property type="entry name" value="Potassium Channel Kv1.1, Chain A"/>
    <property type="match status" value="1"/>
</dbReference>
<dbReference type="Pfam" id="PF01466">
    <property type="entry name" value="Skp1"/>
    <property type="match status" value="1"/>
</dbReference>
<sequence length="158" mass="18209">TFLCEEEASVTIDRSLLRHAANLDKLITETGKDASDNPLPISLPRVTKETAEEMILWLEEHKDDPEWVEKKDEENKIEDIPDYDKQKFDAIDKQVLYGLIIASELLDIKGLFDSTCKIVAGKLNGKTVEEMREYLEVECDFTEEELAEIQKENEWCNS</sequence>
<accession>A0AAN5IBW3</accession>
<gene>
    <name evidence="2" type="ORF">PMAYCL1PPCAC_28665</name>
</gene>
<evidence type="ECO:0000313" key="2">
    <source>
        <dbReference type="EMBL" id="GMR58470.1"/>
    </source>
</evidence>